<keyword evidence="2" id="KW-0963">Cytoplasm</keyword>
<reference evidence="7 8" key="1">
    <citation type="submission" date="2018-10" db="EMBL/GenBank/DDBJ databases">
        <title>Genomic Encyclopedia of Type Strains, Phase IV (KMG-IV): sequencing the most valuable type-strain genomes for metagenomic binning, comparative biology and taxonomic classification.</title>
        <authorList>
            <person name="Goeker M."/>
        </authorList>
    </citation>
    <scope>NUCLEOTIDE SEQUENCE [LARGE SCALE GENOMIC DNA]</scope>
    <source>
        <strain evidence="7 8">DSM 4734</strain>
    </source>
</reference>
<comment type="subcellular location">
    <subcellularLocation>
        <location evidence="1">Cytoplasm</location>
    </subcellularLocation>
</comment>
<feature type="domain" description="HTH merR-type" evidence="6">
    <location>
        <begin position="1"/>
        <end position="68"/>
    </location>
</feature>
<dbReference type="PANTHER" id="PTHR30204">
    <property type="entry name" value="REDOX-CYCLING DRUG-SENSING TRANSCRIPTIONAL ACTIVATOR SOXR"/>
    <property type="match status" value="1"/>
</dbReference>
<dbReference type="InterPro" id="IPR047057">
    <property type="entry name" value="MerR_fam"/>
</dbReference>
<organism evidence="7 8">
    <name type="scientific">Maricaulis maris</name>
    <dbReference type="NCBI Taxonomy" id="74318"/>
    <lineage>
        <taxon>Bacteria</taxon>
        <taxon>Pseudomonadati</taxon>
        <taxon>Pseudomonadota</taxon>
        <taxon>Alphaproteobacteria</taxon>
        <taxon>Maricaulales</taxon>
        <taxon>Maricaulaceae</taxon>
        <taxon>Maricaulis</taxon>
    </lineage>
</organism>
<keyword evidence="3" id="KW-0805">Transcription regulation</keyword>
<dbReference type="CDD" id="cd01108">
    <property type="entry name" value="HTH_CueR"/>
    <property type="match status" value="1"/>
</dbReference>
<dbReference type="GO" id="GO:0003700">
    <property type="term" value="F:DNA-binding transcription factor activity"/>
    <property type="evidence" value="ECO:0007669"/>
    <property type="project" value="InterPro"/>
</dbReference>
<evidence type="ECO:0000256" key="4">
    <source>
        <dbReference type="ARBA" id="ARBA00023125"/>
    </source>
</evidence>
<dbReference type="Pfam" id="PF00376">
    <property type="entry name" value="MerR"/>
    <property type="match status" value="1"/>
</dbReference>
<keyword evidence="4" id="KW-0238">DNA-binding</keyword>
<evidence type="ECO:0000256" key="1">
    <source>
        <dbReference type="ARBA" id="ARBA00004496"/>
    </source>
</evidence>
<gene>
    <name evidence="7" type="ORF">C7435_2183</name>
</gene>
<dbReference type="PANTHER" id="PTHR30204:SF94">
    <property type="entry name" value="HEAVY METAL-DEPENDENT TRANSCRIPTIONAL REGULATOR HI_0293-RELATED"/>
    <property type="match status" value="1"/>
</dbReference>
<evidence type="ECO:0000256" key="2">
    <source>
        <dbReference type="ARBA" id="ARBA00022490"/>
    </source>
</evidence>
<dbReference type="Gene3D" id="1.10.1660.10">
    <property type="match status" value="1"/>
</dbReference>
<protein>
    <submittedName>
        <fullName evidence="7">Cu(I)-responsive transcriptional regulator</fullName>
    </submittedName>
</protein>
<proteinExistence type="predicted"/>
<evidence type="ECO:0000313" key="8">
    <source>
        <dbReference type="Proteomes" id="UP000273675"/>
    </source>
</evidence>
<dbReference type="InterPro" id="IPR000551">
    <property type="entry name" value="MerR-type_HTH_dom"/>
</dbReference>
<dbReference type="SMART" id="SM00422">
    <property type="entry name" value="HTH_MERR"/>
    <property type="match status" value="1"/>
</dbReference>
<dbReference type="PROSITE" id="PS50937">
    <property type="entry name" value="HTH_MERR_2"/>
    <property type="match status" value="1"/>
</dbReference>
<comment type="caution">
    <text evidence="7">The sequence shown here is derived from an EMBL/GenBank/DDBJ whole genome shotgun (WGS) entry which is preliminary data.</text>
</comment>
<dbReference type="InterPro" id="IPR015358">
    <property type="entry name" value="Tscrpt_reg_MerR_DNA-bd"/>
</dbReference>
<evidence type="ECO:0000256" key="3">
    <source>
        <dbReference type="ARBA" id="ARBA00023015"/>
    </source>
</evidence>
<dbReference type="InterPro" id="IPR009061">
    <property type="entry name" value="DNA-bd_dom_put_sf"/>
</dbReference>
<dbReference type="Pfam" id="PF09278">
    <property type="entry name" value="MerR-DNA-bind"/>
    <property type="match status" value="1"/>
</dbReference>
<evidence type="ECO:0000259" key="6">
    <source>
        <dbReference type="PROSITE" id="PS50937"/>
    </source>
</evidence>
<dbReference type="NCBIfam" id="TIGR02044">
    <property type="entry name" value="CueR"/>
    <property type="match status" value="1"/>
</dbReference>
<dbReference type="GO" id="GO:0005737">
    <property type="term" value="C:cytoplasm"/>
    <property type="evidence" value="ECO:0007669"/>
    <property type="project" value="UniProtKB-SubCell"/>
</dbReference>
<evidence type="ECO:0000256" key="5">
    <source>
        <dbReference type="ARBA" id="ARBA00023163"/>
    </source>
</evidence>
<dbReference type="SUPFAM" id="SSF46955">
    <property type="entry name" value="Putative DNA-binding domain"/>
    <property type="match status" value="1"/>
</dbReference>
<dbReference type="OrthoDB" id="9802944at2"/>
<evidence type="ECO:0000313" key="7">
    <source>
        <dbReference type="EMBL" id="RKQ95938.1"/>
    </source>
</evidence>
<dbReference type="RefSeq" id="WP_075189177.1">
    <property type="nucleotide sequence ID" value="NZ_AP027270.1"/>
</dbReference>
<dbReference type="EMBL" id="RBIM01000005">
    <property type="protein sequence ID" value="RKQ95938.1"/>
    <property type="molecule type" value="Genomic_DNA"/>
</dbReference>
<dbReference type="GO" id="GO:0045893">
    <property type="term" value="P:positive regulation of DNA-templated transcription"/>
    <property type="evidence" value="ECO:0007669"/>
    <property type="project" value="InterPro"/>
</dbReference>
<sequence length="128" mass="14131">MNVKDVSRATGLPSKTLRYYEEVGLVAPARADNGYRVYSETDVHKLAFVGRARSLGFSLDDCRALLSLYEDRSRASADVKALAMDHVAQVDRKLAEMTMIKSELQRLVLACHGDDRPDCPIMNGLAGD</sequence>
<keyword evidence="5" id="KW-0804">Transcription</keyword>
<dbReference type="GO" id="GO:0003677">
    <property type="term" value="F:DNA binding"/>
    <property type="evidence" value="ECO:0007669"/>
    <property type="project" value="UniProtKB-KW"/>
</dbReference>
<dbReference type="AlphaFoldDB" id="A0A495D2D5"/>
<dbReference type="PRINTS" id="PR00040">
    <property type="entry name" value="HTHMERR"/>
</dbReference>
<name>A0A495D2D5_9PROT</name>
<accession>A0A495D2D5</accession>
<dbReference type="GO" id="GO:0005507">
    <property type="term" value="F:copper ion binding"/>
    <property type="evidence" value="ECO:0007669"/>
    <property type="project" value="InterPro"/>
</dbReference>
<dbReference type="InterPro" id="IPR011789">
    <property type="entry name" value="CueR"/>
</dbReference>
<dbReference type="Proteomes" id="UP000273675">
    <property type="component" value="Unassembled WGS sequence"/>
</dbReference>